<dbReference type="RefSeq" id="WP_117674115.1">
    <property type="nucleotide sequence ID" value="NZ_CABOGR010000049.1"/>
</dbReference>
<dbReference type="EMBL" id="QSTF01000064">
    <property type="protein sequence ID" value="RGM34739.1"/>
    <property type="molecule type" value="Genomic_DNA"/>
</dbReference>
<gene>
    <name evidence="2" type="ORF">DXC17_16000</name>
    <name evidence="1" type="ORF">DXD04_15885</name>
</gene>
<name>A0A3E4ML77_9BACT</name>
<evidence type="ECO:0000313" key="2">
    <source>
        <dbReference type="EMBL" id="RGM34739.1"/>
    </source>
</evidence>
<dbReference type="AlphaFoldDB" id="A0A3E4ML77"/>
<reference evidence="3 4" key="1">
    <citation type="submission" date="2018-08" db="EMBL/GenBank/DDBJ databases">
        <title>A genome reference for cultivated species of the human gut microbiota.</title>
        <authorList>
            <person name="Zou Y."/>
            <person name="Xue W."/>
            <person name="Luo G."/>
        </authorList>
    </citation>
    <scope>NUCLEOTIDE SEQUENCE [LARGE SCALE GENOMIC DNA]</scope>
    <source>
        <strain evidence="2 3">OM08-14</strain>
        <strain evidence="1 4">TF10-3AC</strain>
    </source>
</reference>
<proteinExistence type="predicted"/>
<evidence type="ECO:0000313" key="1">
    <source>
        <dbReference type="EMBL" id="RGK50523.1"/>
    </source>
</evidence>
<dbReference type="Proteomes" id="UP000260862">
    <property type="component" value="Unassembled WGS sequence"/>
</dbReference>
<comment type="caution">
    <text evidence="1">The sequence shown here is derived from an EMBL/GenBank/DDBJ whole genome shotgun (WGS) entry which is preliminary data.</text>
</comment>
<organism evidence="1 4">
    <name type="scientific">Phocaeicola plebeius</name>
    <dbReference type="NCBI Taxonomy" id="310297"/>
    <lineage>
        <taxon>Bacteria</taxon>
        <taxon>Pseudomonadati</taxon>
        <taxon>Bacteroidota</taxon>
        <taxon>Bacteroidia</taxon>
        <taxon>Bacteroidales</taxon>
        <taxon>Bacteroidaceae</taxon>
        <taxon>Phocaeicola</taxon>
    </lineage>
</organism>
<evidence type="ECO:0000313" key="4">
    <source>
        <dbReference type="Proteomes" id="UP000260862"/>
    </source>
</evidence>
<evidence type="ECO:0000313" key="3">
    <source>
        <dbReference type="Proteomes" id="UP000260780"/>
    </source>
</evidence>
<dbReference type="Proteomes" id="UP000260780">
    <property type="component" value="Unassembled WGS sequence"/>
</dbReference>
<accession>A0A3E4ML77</accession>
<protein>
    <submittedName>
        <fullName evidence="1">Uncharacterized protein</fullName>
    </submittedName>
</protein>
<keyword evidence="4" id="KW-1185">Reference proteome</keyword>
<dbReference type="EMBL" id="QSQT01000049">
    <property type="protein sequence ID" value="RGK50523.1"/>
    <property type="molecule type" value="Genomic_DNA"/>
</dbReference>
<sequence length="202" mass="23289">MRIFILYCLLLFPLSYVIAENGCMEQSSAKYHSLAEQDSLYIETEKTESEILYRLCFNQQGKKNVVFELKAVDDSSIDFIQSYTIMGVRKFDSFAVYDNVADGNRFLFFDYESQIAYITPTCFSGFYPIYSSVDFSKMEVLLQNEHSCLKYPSDTLSIDSKVTYVPFNCNNRIIKAIFVLYAQVGKDNKYLKRKIASGDAPF</sequence>